<feature type="region of interest" description="Disordered" evidence="10">
    <location>
        <begin position="267"/>
        <end position="293"/>
    </location>
</feature>
<evidence type="ECO:0000313" key="11">
    <source>
        <dbReference type="Ensembl" id="ENSACLP00000008531.2"/>
    </source>
</evidence>
<dbReference type="GO" id="GO:0005737">
    <property type="term" value="C:cytoplasm"/>
    <property type="evidence" value="ECO:0007669"/>
    <property type="project" value="UniProtKB-SubCell"/>
</dbReference>
<evidence type="ECO:0000256" key="4">
    <source>
        <dbReference type="ARBA" id="ARBA00005756"/>
    </source>
</evidence>
<proteinExistence type="inferred from homology"/>
<evidence type="ECO:0000256" key="9">
    <source>
        <dbReference type="ARBA" id="ARBA00040857"/>
    </source>
</evidence>
<evidence type="ECO:0000256" key="10">
    <source>
        <dbReference type="SAM" id="MobiDB-lite"/>
    </source>
</evidence>
<reference evidence="12" key="2">
    <citation type="submission" date="2023-03" db="EMBL/GenBank/DDBJ databases">
        <authorList>
            <consortium name="Wellcome Sanger Institute Data Sharing"/>
        </authorList>
    </citation>
    <scope>NUCLEOTIDE SEQUENCE [LARGE SCALE GENOMIC DNA]</scope>
</reference>
<organism evidence="11 12">
    <name type="scientific">Astatotilapia calliptera</name>
    <name type="common">Eastern happy</name>
    <name type="synonym">Chromis callipterus</name>
    <dbReference type="NCBI Taxonomy" id="8154"/>
    <lineage>
        <taxon>Eukaryota</taxon>
        <taxon>Metazoa</taxon>
        <taxon>Chordata</taxon>
        <taxon>Craniata</taxon>
        <taxon>Vertebrata</taxon>
        <taxon>Euteleostomi</taxon>
        <taxon>Actinopterygii</taxon>
        <taxon>Neopterygii</taxon>
        <taxon>Teleostei</taxon>
        <taxon>Neoteleostei</taxon>
        <taxon>Acanthomorphata</taxon>
        <taxon>Ovalentaria</taxon>
        <taxon>Cichlomorphae</taxon>
        <taxon>Cichliformes</taxon>
        <taxon>Cichlidae</taxon>
        <taxon>African cichlids</taxon>
        <taxon>Pseudocrenilabrinae</taxon>
        <taxon>Haplochromini</taxon>
        <taxon>Astatotilapia</taxon>
    </lineage>
</organism>
<dbReference type="Bgee" id="ENSACLG00000005777">
    <property type="expression patterns" value="Expressed in brain and 4 other cell types or tissues"/>
</dbReference>
<protein>
    <recommendedName>
        <fullName evidence="9">Palmdelphin</fullName>
    </recommendedName>
</protein>
<dbReference type="PANTHER" id="PTHR46881:SF1">
    <property type="entry name" value="PALMDELPHIN"/>
    <property type="match status" value="1"/>
</dbReference>
<feature type="compositionally biased region" description="Polar residues" evidence="10">
    <location>
        <begin position="269"/>
        <end position="293"/>
    </location>
</feature>
<evidence type="ECO:0000256" key="1">
    <source>
        <dbReference type="ARBA" id="ARBA00004279"/>
    </source>
</evidence>
<dbReference type="Proteomes" id="UP000265100">
    <property type="component" value="Chromosome 9"/>
</dbReference>
<keyword evidence="12" id="KW-1185">Reference proteome</keyword>
<accession>A0A3P8NUP0</accession>
<keyword evidence="5" id="KW-0963">Cytoplasm</keyword>
<dbReference type="GO" id="GO:0043197">
    <property type="term" value="C:dendritic spine"/>
    <property type="evidence" value="ECO:0007669"/>
    <property type="project" value="UniProtKB-SubCell"/>
</dbReference>
<reference evidence="11" key="4">
    <citation type="submission" date="2025-09" db="UniProtKB">
        <authorList>
            <consortium name="Ensembl"/>
        </authorList>
    </citation>
    <scope>IDENTIFICATION</scope>
</reference>
<keyword evidence="6" id="KW-0770">Synapse</keyword>
<dbReference type="Ensembl" id="ENSACLT00000008726.2">
    <property type="protein sequence ID" value="ENSACLP00000008531.2"/>
    <property type="gene ID" value="ENSACLG00000005777.2"/>
</dbReference>
<comment type="similarity">
    <text evidence="4">Belongs to the paralemmin family.</text>
</comment>
<keyword evidence="8" id="KW-0966">Cell projection</keyword>
<dbReference type="PANTHER" id="PTHR46881">
    <property type="entry name" value="PALMDELPHIN"/>
    <property type="match status" value="1"/>
</dbReference>
<dbReference type="GeneTree" id="ENSGT00940000157718"/>
<dbReference type="GO" id="GO:0008360">
    <property type="term" value="P:regulation of cell shape"/>
    <property type="evidence" value="ECO:0007669"/>
    <property type="project" value="InterPro"/>
</dbReference>
<reference evidence="11" key="3">
    <citation type="submission" date="2025-08" db="UniProtKB">
        <authorList>
            <consortium name="Ensembl"/>
        </authorList>
    </citation>
    <scope>IDENTIFICATION</scope>
</reference>
<evidence type="ECO:0000256" key="2">
    <source>
        <dbReference type="ARBA" id="ARBA00004496"/>
    </source>
</evidence>
<evidence type="ECO:0000256" key="6">
    <source>
        <dbReference type="ARBA" id="ARBA00023018"/>
    </source>
</evidence>
<evidence type="ECO:0000256" key="8">
    <source>
        <dbReference type="ARBA" id="ARBA00023273"/>
    </source>
</evidence>
<feature type="region of interest" description="Disordered" evidence="10">
    <location>
        <begin position="57"/>
        <end position="76"/>
    </location>
</feature>
<sequence>MEEADLLKERLQAIMDKRRIQEEIAKKRRQIEEEKLKLQYIKKKALREQWLMDGLSQQSEEEQEAMRLQAQDEQQQSDHLQSNIIRMEKEIEALETQELNISANEEIVVKRLKEVERTAEDIIKEVHAESQPDVTHHVPSPLPDMLSLIPLAAAETHPVCELGSHEPKKATFAMKISVENDKKTGKSHVVSASTIIPETIQKNGIKVYDDGRKSVYALHPGTTKIHSETVGEMTPTEVEELLHQAADRNVPTEVQYHLPVYSVPYIGTNRPSTPRKSTKSLTKNSKPSPLRNVNSFKTGSLILNEKNHCSQGLQEQNPPNKTPLSICQDSTLKVRRVGEGAKLHSREQAKCETFLIPQSHFSTKCPRAFANSTTDTSSPNTAALVSVKFRPEGMPGPKEPVYRTLDRSSSSLVHHKFDPDPLLGTSGDSNKDLPSCAENNVSLNLVSTLPGELEPISMIFMGYENAEEEEDIQAELVIIDNSSDNNDNDEDENEINREEYLLYHPQGYRSKVFQPKVHTAKVIELRDITDT</sequence>
<comment type="subcellular location">
    <subcellularLocation>
        <location evidence="1">Cell projection</location>
        <location evidence="1">Dendrite</location>
    </subcellularLocation>
    <subcellularLocation>
        <location evidence="3">Cell projection</location>
        <location evidence="3">Dendritic spine</location>
    </subcellularLocation>
    <subcellularLocation>
        <location evidence="2">Cytoplasm</location>
    </subcellularLocation>
</comment>
<name>A0A3P8NUP0_ASTCA</name>
<reference evidence="11 12" key="1">
    <citation type="submission" date="2018-05" db="EMBL/GenBank/DDBJ databases">
        <authorList>
            <person name="Datahose"/>
        </authorList>
    </citation>
    <scope>NUCLEOTIDE SEQUENCE</scope>
</reference>
<dbReference type="InterPro" id="IPR004965">
    <property type="entry name" value="Paralemmin"/>
</dbReference>
<dbReference type="GO" id="GO:0016020">
    <property type="term" value="C:membrane"/>
    <property type="evidence" value="ECO:0007669"/>
    <property type="project" value="InterPro"/>
</dbReference>
<evidence type="ECO:0000256" key="3">
    <source>
        <dbReference type="ARBA" id="ARBA00004552"/>
    </source>
</evidence>
<dbReference type="Pfam" id="PF03285">
    <property type="entry name" value="Paralemmin"/>
    <property type="match status" value="1"/>
</dbReference>
<keyword evidence="7" id="KW-0175">Coiled coil</keyword>
<evidence type="ECO:0000256" key="7">
    <source>
        <dbReference type="ARBA" id="ARBA00023054"/>
    </source>
</evidence>
<dbReference type="AlphaFoldDB" id="A0A3P8NUP0"/>
<evidence type="ECO:0000313" key="12">
    <source>
        <dbReference type="Proteomes" id="UP000265100"/>
    </source>
</evidence>
<evidence type="ECO:0000256" key="5">
    <source>
        <dbReference type="ARBA" id="ARBA00022490"/>
    </source>
</evidence>